<evidence type="ECO:0000313" key="1">
    <source>
        <dbReference type="EMBL" id="VTR96675.1"/>
    </source>
</evidence>
<dbReference type="EMBL" id="LR593886">
    <property type="protein sequence ID" value="VTR96675.1"/>
    <property type="molecule type" value="Genomic_DNA"/>
</dbReference>
<dbReference type="Proteomes" id="UP000464178">
    <property type="component" value="Chromosome"/>
</dbReference>
<protein>
    <recommendedName>
        <fullName evidence="3">Bacterial Ig-like domain-containing protein</fullName>
    </recommendedName>
</protein>
<gene>
    <name evidence="1" type="ORF">SOIL9_11020</name>
</gene>
<organism evidence="1 2">
    <name type="scientific">Gemmata massiliana</name>
    <dbReference type="NCBI Taxonomy" id="1210884"/>
    <lineage>
        <taxon>Bacteria</taxon>
        <taxon>Pseudomonadati</taxon>
        <taxon>Planctomycetota</taxon>
        <taxon>Planctomycetia</taxon>
        <taxon>Gemmatales</taxon>
        <taxon>Gemmataceae</taxon>
        <taxon>Gemmata</taxon>
    </lineage>
</organism>
<keyword evidence="2" id="KW-1185">Reference proteome</keyword>
<proteinExistence type="predicted"/>
<dbReference type="Gene3D" id="2.60.40.10">
    <property type="entry name" value="Immunoglobulins"/>
    <property type="match status" value="1"/>
</dbReference>
<dbReference type="InterPro" id="IPR013783">
    <property type="entry name" value="Ig-like_fold"/>
</dbReference>
<evidence type="ECO:0000313" key="2">
    <source>
        <dbReference type="Proteomes" id="UP000464178"/>
    </source>
</evidence>
<accession>A0A6P2D8H0</accession>
<evidence type="ECO:0008006" key="3">
    <source>
        <dbReference type="Google" id="ProtNLM"/>
    </source>
</evidence>
<dbReference type="AlphaFoldDB" id="A0A6P2D8H0"/>
<reference evidence="1 2" key="1">
    <citation type="submission" date="2019-05" db="EMBL/GenBank/DDBJ databases">
        <authorList>
            <consortium name="Science for Life Laboratories"/>
        </authorList>
    </citation>
    <scope>NUCLEOTIDE SEQUENCE [LARGE SCALE GENOMIC DNA]</scope>
    <source>
        <strain evidence="1">Soil9</strain>
    </source>
</reference>
<dbReference type="KEGG" id="gms:SOIL9_11020"/>
<sequence length="219" mass="23669">MAAALEPVLAKHRPKGALWGWMAVQGIGHEFAGQEVLTMPILDAAVRLRYPADGDVRKGPVKLKSVTAESGWVADNGTWTSGLTAVVPAKQFKGDVAKSSWLLNEDIAIIYRAYSTLDWKLKITSPGREAAKSEVFDAGSAVTIKVDDSRFAGWTKLELYDGATKVGELAKGPAKFTVKDLKPGYHAYSVLGTDDKGNVRPSNPVLVVVREVDRHNPAK</sequence>
<dbReference type="RefSeq" id="WP_197909622.1">
    <property type="nucleotide sequence ID" value="NZ_LR593886.1"/>
</dbReference>
<name>A0A6P2D8H0_9BACT</name>